<evidence type="ECO:0000313" key="3">
    <source>
        <dbReference type="Proteomes" id="UP000634476"/>
    </source>
</evidence>
<evidence type="ECO:0008006" key="4">
    <source>
        <dbReference type="Google" id="ProtNLM"/>
    </source>
</evidence>
<dbReference type="EMBL" id="BOOK01000026">
    <property type="protein sequence ID" value="GII01630.1"/>
    <property type="molecule type" value="Genomic_DNA"/>
</dbReference>
<comment type="caution">
    <text evidence="2">The sequence shown here is derived from an EMBL/GenBank/DDBJ whole genome shotgun (WGS) entry which is preliminary data.</text>
</comment>
<feature type="transmembrane region" description="Helical" evidence="1">
    <location>
        <begin position="79"/>
        <end position="99"/>
    </location>
</feature>
<accession>A0A8J3WTW6</accession>
<name>A0A8J3WTW6_9ACTN</name>
<dbReference type="AlphaFoldDB" id="A0A8J3WTW6"/>
<organism evidence="2 3">
    <name type="scientific">Planobispora takensis</name>
    <dbReference type="NCBI Taxonomy" id="1367882"/>
    <lineage>
        <taxon>Bacteria</taxon>
        <taxon>Bacillati</taxon>
        <taxon>Actinomycetota</taxon>
        <taxon>Actinomycetes</taxon>
        <taxon>Streptosporangiales</taxon>
        <taxon>Streptosporangiaceae</taxon>
        <taxon>Planobispora</taxon>
    </lineage>
</organism>
<keyword evidence="1" id="KW-0812">Transmembrane</keyword>
<feature type="transmembrane region" description="Helical" evidence="1">
    <location>
        <begin position="152"/>
        <end position="173"/>
    </location>
</feature>
<reference evidence="2" key="1">
    <citation type="submission" date="2021-01" db="EMBL/GenBank/DDBJ databases">
        <title>Whole genome shotgun sequence of Planobispora takensis NBRC 109077.</title>
        <authorList>
            <person name="Komaki H."/>
            <person name="Tamura T."/>
        </authorList>
    </citation>
    <scope>NUCLEOTIDE SEQUENCE</scope>
    <source>
        <strain evidence="2">NBRC 109077</strain>
    </source>
</reference>
<feature type="transmembrane region" description="Helical" evidence="1">
    <location>
        <begin position="111"/>
        <end position="132"/>
    </location>
</feature>
<sequence>MLAVTRRSRLLWSAALLWAVAPAVHSWILELHSWIRDLLTPPEEYGEYGESGVIYGMVQLFSGGRILKIAALLEDIHDIPIFALGVAPYVLLSLGACLLAARRGRPGPGRVVTRFLPAVLVLVYCARPLFFLTEAAKGSTYVWEPQRRLFSATVWDLCQLVAIFLMVLALRYAGAGKETVVHRTG</sequence>
<keyword evidence="1" id="KW-1133">Transmembrane helix</keyword>
<keyword evidence="3" id="KW-1185">Reference proteome</keyword>
<keyword evidence="1" id="KW-0472">Membrane</keyword>
<protein>
    <recommendedName>
        <fullName evidence="4">Transmembrane protein</fullName>
    </recommendedName>
</protein>
<gene>
    <name evidence="2" type="ORF">Pta02_36380</name>
</gene>
<dbReference type="Proteomes" id="UP000634476">
    <property type="component" value="Unassembled WGS sequence"/>
</dbReference>
<evidence type="ECO:0000313" key="2">
    <source>
        <dbReference type="EMBL" id="GII01630.1"/>
    </source>
</evidence>
<proteinExistence type="predicted"/>
<evidence type="ECO:0000256" key="1">
    <source>
        <dbReference type="SAM" id="Phobius"/>
    </source>
</evidence>